<comment type="caution">
    <text evidence="1">The sequence shown here is derived from an EMBL/GenBank/DDBJ whole genome shotgun (WGS) entry which is preliminary data.</text>
</comment>
<proteinExistence type="predicted"/>
<organism evidence="1 2">
    <name type="scientific">Phytophthora nicotianae P10297</name>
    <dbReference type="NCBI Taxonomy" id="1317064"/>
    <lineage>
        <taxon>Eukaryota</taxon>
        <taxon>Sar</taxon>
        <taxon>Stramenopiles</taxon>
        <taxon>Oomycota</taxon>
        <taxon>Peronosporomycetes</taxon>
        <taxon>Peronosporales</taxon>
        <taxon>Peronosporaceae</taxon>
        <taxon>Phytophthora</taxon>
    </lineage>
</organism>
<evidence type="ECO:0000313" key="2">
    <source>
        <dbReference type="Proteomes" id="UP000018948"/>
    </source>
</evidence>
<dbReference type="EMBL" id="ANIY01000647">
    <property type="protein sequence ID" value="ETP52081.1"/>
    <property type="molecule type" value="Genomic_DNA"/>
</dbReference>
<accession>W2ZYQ8</accession>
<dbReference type="AlphaFoldDB" id="W2ZYQ8"/>
<evidence type="ECO:0000313" key="1">
    <source>
        <dbReference type="EMBL" id="ETP52081.1"/>
    </source>
</evidence>
<name>W2ZYQ8_PHYNI</name>
<sequence length="31" mass="3227">MVLNLPLLGKITLAMSSPTHTQSSRSVMGGV</sequence>
<reference evidence="1 2" key="1">
    <citation type="submission" date="2013-11" db="EMBL/GenBank/DDBJ databases">
        <title>The Genome Sequence of Phytophthora parasitica P10297.</title>
        <authorList>
            <consortium name="The Broad Institute Genomics Platform"/>
            <person name="Russ C."/>
            <person name="Tyler B."/>
            <person name="Panabieres F."/>
            <person name="Shan W."/>
            <person name="Tripathy S."/>
            <person name="Grunwald N."/>
            <person name="Machado M."/>
            <person name="Johnson C.S."/>
            <person name="Walker B."/>
            <person name="Young S.K."/>
            <person name="Zeng Q."/>
            <person name="Gargeya S."/>
            <person name="Fitzgerald M."/>
            <person name="Haas B."/>
            <person name="Abouelleil A."/>
            <person name="Allen A.W."/>
            <person name="Alvarado L."/>
            <person name="Arachchi H.M."/>
            <person name="Berlin A.M."/>
            <person name="Chapman S.B."/>
            <person name="Gainer-Dewar J."/>
            <person name="Goldberg J."/>
            <person name="Griggs A."/>
            <person name="Gujja S."/>
            <person name="Hansen M."/>
            <person name="Howarth C."/>
            <person name="Imamovic A."/>
            <person name="Ireland A."/>
            <person name="Larimer J."/>
            <person name="McCowan C."/>
            <person name="Murphy C."/>
            <person name="Pearson M."/>
            <person name="Poon T.W."/>
            <person name="Priest M."/>
            <person name="Roberts A."/>
            <person name="Saif S."/>
            <person name="Shea T."/>
            <person name="Sisk P."/>
            <person name="Sykes S."/>
            <person name="Wortman J."/>
            <person name="Nusbaum C."/>
            <person name="Birren B."/>
        </authorList>
    </citation>
    <scope>NUCLEOTIDE SEQUENCE [LARGE SCALE GENOMIC DNA]</scope>
    <source>
        <strain evidence="1 2">P10297</strain>
    </source>
</reference>
<protein>
    <submittedName>
        <fullName evidence="1">Uncharacterized protein</fullName>
    </submittedName>
</protein>
<gene>
    <name evidence="1" type="ORF">F442_02860</name>
</gene>
<dbReference type="Proteomes" id="UP000018948">
    <property type="component" value="Unassembled WGS sequence"/>
</dbReference>